<dbReference type="EMBL" id="DYVQ01000026">
    <property type="protein sequence ID" value="HJF73293.1"/>
    <property type="molecule type" value="Genomic_DNA"/>
</dbReference>
<evidence type="ECO:0000313" key="4">
    <source>
        <dbReference type="Proteomes" id="UP000749334"/>
    </source>
</evidence>
<dbReference type="AlphaFoldDB" id="A0A921HAM5"/>
<evidence type="ECO:0000313" key="2">
    <source>
        <dbReference type="EMBL" id="HJF73293.1"/>
    </source>
</evidence>
<dbReference type="Proteomes" id="UP001226750">
    <property type="component" value="Chromosome"/>
</dbReference>
<feature type="signal peptide" evidence="1">
    <location>
        <begin position="1"/>
        <end position="22"/>
    </location>
</feature>
<evidence type="ECO:0000256" key="1">
    <source>
        <dbReference type="SAM" id="SignalP"/>
    </source>
</evidence>
<name>A0A921HAM5_9PAST</name>
<protein>
    <submittedName>
        <fullName evidence="2">Uncharacterized protein</fullName>
    </submittedName>
</protein>
<proteinExistence type="predicted"/>
<gene>
    <name evidence="2" type="ORF">K8W15_03685</name>
    <name evidence="3" type="ORF">QP018_05260</name>
</gene>
<sequence length="50" mass="5361">MKIIAIILTTLFAVTVTAPVYAGSCDYSWQTAKDGSRCGDRAADRRPGGR</sequence>
<reference evidence="2" key="1">
    <citation type="journal article" date="2021" name="PeerJ">
        <title>Extensive microbial diversity within the chicken gut microbiome revealed by metagenomics and culture.</title>
        <authorList>
            <person name="Gilroy R."/>
            <person name="Ravi A."/>
            <person name="Getino M."/>
            <person name="Pursley I."/>
            <person name="Horton D.L."/>
            <person name="Alikhan N.F."/>
            <person name="Baker D."/>
            <person name="Gharbi K."/>
            <person name="Hall N."/>
            <person name="Watson M."/>
            <person name="Adriaenssens E.M."/>
            <person name="Foster-Nyarko E."/>
            <person name="Jarju S."/>
            <person name="Secka A."/>
            <person name="Antonio M."/>
            <person name="Oren A."/>
            <person name="Chaudhuri R.R."/>
            <person name="La Ragione R."/>
            <person name="Hildebrand F."/>
            <person name="Pallen M.J."/>
        </authorList>
    </citation>
    <scope>NUCLEOTIDE SEQUENCE</scope>
    <source>
        <strain evidence="2">ChiHjej11B10-15683</strain>
    </source>
</reference>
<keyword evidence="5" id="KW-1185">Reference proteome</keyword>
<dbReference type="RefSeq" id="WP_285092374.1">
    <property type="nucleotide sequence ID" value="NZ_CP103874.1"/>
</dbReference>
<reference evidence="3 5" key="3">
    <citation type="submission" date="2023-06" db="EMBL/GenBank/DDBJ databases">
        <title>Complete Genome Sequence of Gallibacterium anatis Strain BJF12, Isolated from a chicken with diarrhea.</title>
        <authorList>
            <person name="Guo F."/>
            <person name="Bu W."/>
            <person name="Xu F."/>
            <person name="Wen T."/>
        </authorList>
    </citation>
    <scope>NUCLEOTIDE SEQUENCE [LARGE SCALE GENOMIC DNA]</scope>
    <source>
        <strain evidence="3 5">BJF12</strain>
    </source>
</reference>
<dbReference type="Proteomes" id="UP000749334">
    <property type="component" value="Unassembled WGS sequence"/>
</dbReference>
<keyword evidence="1" id="KW-0732">Signal</keyword>
<evidence type="ECO:0000313" key="3">
    <source>
        <dbReference type="EMBL" id="WIM80640.1"/>
    </source>
</evidence>
<feature type="chain" id="PRO_5044694759" evidence="1">
    <location>
        <begin position="23"/>
        <end position="50"/>
    </location>
</feature>
<reference evidence="2" key="2">
    <citation type="submission" date="2021-09" db="EMBL/GenBank/DDBJ databases">
        <authorList>
            <person name="Gilroy R."/>
        </authorList>
    </citation>
    <scope>NUCLEOTIDE SEQUENCE</scope>
    <source>
        <strain evidence="2">ChiHjej11B10-15683</strain>
    </source>
</reference>
<organism evidence="2 4">
    <name type="scientific">Gallibacterium anatis</name>
    <dbReference type="NCBI Taxonomy" id="750"/>
    <lineage>
        <taxon>Bacteria</taxon>
        <taxon>Pseudomonadati</taxon>
        <taxon>Pseudomonadota</taxon>
        <taxon>Gammaproteobacteria</taxon>
        <taxon>Pasteurellales</taxon>
        <taxon>Pasteurellaceae</taxon>
        <taxon>Gallibacterium</taxon>
    </lineage>
</organism>
<accession>A0A921HAM5</accession>
<evidence type="ECO:0000313" key="5">
    <source>
        <dbReference type="Proteomes" id="UP001226750"/>
    </source>
</evidence>
<dbReference type="EMBL" id="CP126975">
    <property type="protein sequence ID" value="WIM80640.1"/>
    <property type="molecule type" value="Genomic_DNA"/>
</dbReference>